<protein>
    <submittedName>
        <fullName evidence="1">Uncharacterized protein</fullName>
    </submittedName>
</protein>
<accession>A0ACC1RK92</accession>
<dbReference type="Proteomes" id="UP001148662">
    <property type="component" value="Unassembled WGS sequence"/>
</dbReference>
<keyword evidence="2" id="KW-1185">Reference proteome</keyword>
<evidence type="ECO:0000313" key="2">
    <source>
        <dbReference type="Proteomes" id="UP001148662"/>
    </source>
</evidence>
<organism evidence="1 2">
    <name type="scientific">Phlebia brevispora</name>
    <dbReference type="NCBI Taxonomy" id="194682"/>
    <lineage>
        <taxon>Eukaryota</taxon>
        <taxon>Fungi</taxon>
        <taxon>Dikarya</taxon>
        <taxon>Basidiomycota</taxon>
        <taxon>Agaricomycotina</taxon>
        <taxon>Agaricomycetes</taxon>
        <taxon>Polyporales</taxon>
        <taxon>Meruliaceae</taxon>
        <taxon>Phlebia</taxon>
    </lineage>
</organism>
<dbReference type="EMBL" id="JANHOG010002875">
    <property type="protein sequence ID" value="KAJ3519148.1"/>
    <property type="molecule type" value="Genomic_DNA"/>
</dbReference>
<gene>
    <name evidence="1" type="ORF">NM688_g9345</name>
</gene>
<reference evidence="1" key="1">
    <citation type="submission" date="2022-07" db="EMBL/GenBank/DDBJ databases">
        <title>Genome Sequence of Phlebia brevispora.</title>
        <authorList>
            <person name="Buettner E."/>
        </authorList>
    </citation>
    <scope>NUCLEOTIDE SEQUENCE</scope>
    <source>
        <strain evidence="1">MPL23</strain>
    </source>
</reference>
<proteinExistence type="predicted"/>
<evidence type="ECO:0000313" key="1">
    <source>
        <dbReference type="EMBL" id="KAJ3519148.1"/>
    </source>
</evidence>
<comment type="caution">
    <text evidence="1">The sequence shown here is derived from an EMBL/GenBank/DDBJ whole genome shotgun (WGS) entry which is preliminary data.</text>
</comment>
<name>A0ACC1RK92_9APHY</name>
<sequence>MSTTTHSRGVVELQLCVKCNKQFKRLATHVAQCHTNLKLDSGTLNANGKRVMIEVPLAKSDDPRRLGTYHCPAIGCQISYHSANRLKHHWTETHHGMMSGATTAPARRAPDEEDWDEADAHLQQTPVLEDYWKDPDWTVSAHMRHKVKKEGRTRKPRRTSARKIERKTKRKTEKTSTASRADPGLATSQRFQEEDRNELTPSQPFVYQFLEQISQPDNNFVEHAQLFVDLGIFDRSQFQTLFQRPGVMAKIHEKLEKSGLSFFAISVIEDALNDYFGPGANADA</sequence>